<gene>
    <name evidence="5" type="primary">ureE</name>
    <name evidence="7" type="ORF">SAMN02745134_03440</name>
</gene>
<accession>A0A1W1XWL7</accession>
<evidence type="ECO:0000259" key="6">
    <source>
        <dbReference type="SMART" id="SM00988"/>
    </source>
</evidence>
<dbReference type="HAMAP" id="MF_00822">
    <property type="entry name" value="UreE"/>
    <property type="match status" value="1"/>
</dbReference>
<dbReference type="InterPro" id="IPR012406">
    <property type="entry name" value="UreE"/>
</dbReference>
<organism evidence="7 8">
    <name type="scientific">Clostridium acidisoli DSM 12555</name>
    <dbReference type="NCBI Taxonomy" id="1121291"/>
    <lineage>
        <taxon>Bacteria</taxon>
        <taxon>Bacillati</taxon>
        <taxon>Bacillota</taxon>
        <taxon>Clostridia</taxon>
        <taxon>Eubacteriales</taxon>
        <taxon>Clostridiaceae</taxon>
        <taxon>Clostridium</taxon>
    </lineage>
</organism>
<name>A0A1W1XWL7_9CLOT</name>
<sequence length="147" mass="17076">MLIEKILGNIKEIELNGKAIDEVYVDWFDVDKKILKKASKNGKDIGIKLEKPSRLNDGDILYSDEKEILIITIPECEAISIKPKTMHEMGKICYEIGNKHIPLFLDEDEIIVNYDDPLYKLLDKKGFKPKKTMRKLVNALEHHHHEH</sequence>
<comment type="function">
    <text evidence="5">Involved in urease metallocenter assembly. Binds nickel. Probably functions as a nickel donor during metallocenter assembly.</text>
</comment>
<dbReference type="CDD" id="cd00571">
    <property type="entry name" value="UreE"/>
    <property type="match status" value="1"/>
</dbReference>
<dbReference type="GO" id="GO:0006457">
    <property type="term" value="P:protein folding"/>
    <property type="evidence" value="ECO:0007669"/>
    <property type="project" value="InterPro"/>
</dbReference>
<comment type="similarity">
    <text evidence="5">Belongs to the UreE family.</text>
</comment>
<dbReference type="NCBIfam" id="NF009754">
    <property type="entry name" value="PRK13261.1-6"/>
    <property type="match status" value="1"/>
</dbReference>
<evidence type="ECO:0000256" key="5">
    <source>
        <dbReference type="HAMAP-Rule" id="MF_00822"/>
    </source>
</evidence>
<evidence type="ECO:0000256" key="3">
    <source>
        <dbReference type="ARBA" id="ARBA00022596"/>
    </source>
</evidence>
<reference evidence="7 8" key="1">
    <citation type="submission" date="2017-04" db="EMBL/GenBank/DDBJ databases">
        <authorList>
            <person name="Afonso C.L."/>
            <person name="Miller P.J."/>
            <person name="Scott M.A."/>
            <person name="Spackman E."/>
            <person name="Goraichik I."/>
            <person name="Dimitrov K.M."/>
            <person name="Suarez D.L."/>
            <person name="Swayne D.E."/>
        </authorList>
    </citation>
    <scope>NUCLEOTIDE SEQUENCE [LARGE SCALE GENOMIC DNA]</scope>
    <source>
        <strain evidence="7 8">DSM 12555</strain>
    </source>
</reference>
<dbReference type="GO" id="GO:0051082">
    <property type="term" value="F:unfolded protein binding"/>
    <property type="evidence" value="ECO:0007669"/>
    <property type="project" value="UniProtKB-UniRule"/>
</dbReference>
<dbReference type="OrthoDB" id="9810882at2"/>
<dbReference type="Proteomes" id="UP000192468">
    <property type="component" value="Unassembled WGS sequence"/>
</dbReference>
<dbReference type="Pfam" id="PF02814">
    <property type="entry name" value="UreE_N"/>
    <property type="match status" value="1"/>
</dbReference>
<keyword evidence="2 5" id="KW-0963">Cytoplasm</keyword>
<feature type="domain" description="UreE urease accessory N-terminal" evidence="6">
    <location>
        <begin position="6"/>
        <end position="69"/>
    </location>
</feature>
<dbReference type="PIRSF" id="PIRSF036402">
    <property type="entry name" value="Ureas_acces_UreE"/>
    <property type="match status" value="1"/>
</dbReference>
<dbReference type="InterPro" id="IPR036118">
    <property type="entry name" value="UreE_N_sf"/>
</dbReference>
<keyword evidence="4 5" id="KW-0143">Chaperone</keyword>
<evidence type="ECO:0000256" key="4">
    <source>
        <dbReference type="ARBA" id="ARBA00023186"/>
    </source>
</evidence>
<dbReference type="GO" id="GO:0065003">
    <property type="term" value="P:protein-containing complex assembly"/>
    <property type="evidence" value="ECO:0007669"/>
    <property type="project" value="InterPro"/>
</dbReference>
<dbReference type="AlphaFoldDB" id="A0A1W1XWL7"/>
<dbReference type="GO" id="GO:0019627">
    <property type="term" value="P:urea metabolic process"/>
    <property type="evidence" value="ECO:0007669"/>
    <property type="project" value="InterPro"/>
</dbReference>
<dbReference type="STRING" id="1121291.SAMN02745134_03440"/>
<evidence type="ECO:0000256" key="1">
    <source>
        <dbReference type="ARBA" id="ARBA00004496"/>
    </source>
</evidence>
<protein>
    <recommendedName>
        <fullName evidence="5">Urease accessory protein UreE</fullName>
    </recommendedName>
</protein>
<dbReference type="InterPro" id="IPR007864">
    <property type="entry name" value="UreE_C_dom"/>
</dbReference>
<keyword evidence="3 5" id="KW-0533">Nickel</keyword>
<comment type="subcellular location">
    <subcellularLocation>
        <location evidence="1 5">Cytoplasm</location>
    </subcellularLocation>
</comment>
<dbReference type="InterPro" id="IPR004029">
    <property type="entry name" value="UreE_N"/>
</dbReference>
<dbReference type="GO" id="GO:0016151">
    <property type="term" value="F:nickel cation binding"/>
    <property type="evidence" value="ECO:0007669"/>
    <property type="project" value="UniProtKB-UniRule"/>
</dbReference>
<evidence type="ECO:0000313" key="8">
    <source>
        <dbReference type="Proteomes" id="UP000192468"/>
    </source>
</evidence>
<dbReference type="SUPFAM" id="SSF69287">
    <property type="entry name" value="Urease metallochaperone UreE, N-terminal domain"/>
    <property type="match status" value="1"/>
</dbReference>
<dbReference type="Pfam" id="PF05194">
    <property type="entry name" value="UreE_C"/>
    <property type="match status" value="1"/>
</dbReference>
<proteinExistence type="inferred from homology"/>
<dbReference type="GO" id="GO:0005737">
    <property type="term" value="C:cytoplasm"/>
    <property type="evidence" value="ECO:0007669"/>
    <property type="project" value="UniProtKB-SubCell"/>
</dbReference>
<evidence type="ECO:0000313" key="7">
    <source>
        <dbReference type="EMBL" id="SMC28234.1"/>
    </source>
</evidence>
<dbReference type="Gene3D" id="2.60.260.20">
    <property type="entry name" value="Urease metallochaperone UreE, N-terminal domain"/>
    <property type="match status" value="1"/>
</dbReference>
<evidence type="ECO:0000256" key="2">
    <source>
        <dbReference type="ARBA" id="ARBA00022490"/>
    </source>
</evidence>
<dbReference type="SMART" id="SM00988">
    <property type="entry name" value="UreE_N"/>
    <property type="match status" value="1"/>
</dbReference>
<dbReference type="RefSeq" id="WP_084117446.1">
    <property type="nucleotide sequence ID" value="NZ_FWXH01000023.1"/>
</dbReference>
<dbReference type="EMBL" id="FWXH01000023">
    <property type="protein sequence ID" value="SMC28234.1"/>
    <property type="molecule type" value="Genomic_DNA"/>
</dbReference>
<dbReference type="Gene3D" id="3.30.70.790">
    <property type="entry name" value="UreE, C-terminal domain"/>
    <property type="match status" value="1"/>
</dbReference>
<dbReference type="SUPFAM" id="SSF69737">
    <property type="entry name" value="Urease metallochaperone UreE, C-terminal domain"/>
    <property type="match status" value="1"/>
</dbReference>
<keyword evidence="8" id="KW-1185">Reference proteome</keyword>